<protein>
    <recommendedName>
        <fullName evidence="5">Secreted protein</fullName>
    </recommendedName>
</protein>
<reference evidence="3" key="1">
    <citation type="submission" date="2017-09" db="EMBL/GenBank/DDBJ databases">
        <title>Complete Genome Sequence of ansamitocin-producing Bacterium Actinosynnema pretiosum X47.</title>
        <authorList>
            <person name="Cao G."/>
            <person name="Zong G."/>
            <person name="Zhong C."/>
            <person name="Fu J."/>
        </authorList>
    </citation>
    <scope>NUCLEOTIDE SEQUENCE [LARGE SCALE GENOMIC DNA]</scope>
    <source>
        <strain evidence="3">X47</strain>
    </source>
</reference>
<keyword evidence="4" id="KW-1185">Reference proteome</keyword>
<dbReference type="RefSeq" id="WP_096494975.1">
    <property type="nucleotide sequence ID" value="NZ_CP023445.1"/>
</dbReference>
<evidence type="ECO:0000256" key="2">
    <source>
        <dbReference type="SAM" id="SignalP"/>
    </source>
</evidence>
<evidence type="ECO:0000313" key="3">
    <source>
        <dbReference type="EMBL" id="ATE55154.1"/>
    </source>
</evidence>
<feature type="signal peptide" evidence="2">
    <location>
        <begin position="1"/>
        <end position="27"/>
    </location>
</feature>
<feature type="compositionally biased region" description="Low complexity" evidence="1">
    <location>
        <begin position="165"/>
        <end position="174"/>
    </location>
</feature>
<dbReference type="KEGG" id="apre:CNX65_19210"/>
<proteinExistence type="predicted"/>
<keyword evidence="2" id="KW-0732">Signal</keyword>
<dbReference type="Proteomes" id="UP000218505">
    <property type="component" value="Chromosome"/>
</dbReference>
<feature type="compositionally biased region" description="Low complexity" evidence="1">
    <location>
        <begin position="30"/>
        <end position="43"/>
    </location>
</feature>
<name>A0A290Z837_9PSEU</name>
<dbReference type="AlphaFoldDB" id="A0A290Z837"/>
<accession>A0A290Z837</accession>
<feature type="chain" id="PRO_5012629202" description="Secreted protein" evidence="2">
    <location>
        <begin position="28"/>
        <end position="218"/>
    </location>
</feature>
<dbReference type="EMBL" id="CP023445">
    <property type="protein sequence ID" value="ATE55154.1"/>
    <property type="molecule type" value="Genomic_DNA"/>
</dbReference>
<feature type="region of interest" description="Disordered" evidence="1">
    <location>
        <begin position="152"/>
        <end position="218"/>
    </location>
</feature>
<feature type="region of interest" description="Disordered" evidence="1">
    <location>
        <begin position="30"/>
        <end position="62"/>
    </location>
</feature>
<feature type="compositionally biased region" description="Pro residues" evidence="1">
    <location>
        <begin position="44"/>
        <end position="58"/>
    </location>
</feature>
<gene>
    <name evidence="3" type="ORF">CNX65_19210</name>
</gene>
<evidence type="ECO:0000313" key="4">
    <source>
        <dbReference type="Proteomes" id="UP000218505"/>
    </source>
</evidence>
<evidence type="ECO:0000256" key="1">
    <source>
        <dbReference type="SAM" id="MobiDB-lite"/>
    </source>
</evidence>
<evidence type="ECO:0008006" key="5">
    <source>
        <dbReference type="Google" id="ProtNLM"/>
    </source>
</evidence>
<sequence>MRTLKLSAATGLAVLLGAGLAGGVALAEPSSTAPAVTPSSTPAATPPSTPAATPPSTPAPTGYTVTPWVSSNIRECQGTSCDVVGRTTANQELPAYCWTHGQTITDYGITNDIWVAVGFGASGRRHYVSAVYLSGDERGNLPADLTCGPIQVWPTSATPAPTRGTPVPTASSSPIPTPPGSTPAQPEPTGTASQPPSATPAQPSSTQAQPAPSATPAG</sequence>
<organism evidence="3 4">
    <name type="scientific">Actinosynnema pretiosum</name>
    <dbReference type="NCBI Taxonomy" id="42197"/>
    <lineage>
        <taxon>Bacteria</taxon>
        <taxon>Bacillati</taxon>
        <taxon>Actinomycetota</taxon>
        <taxon>Actinomycetes</taxon>
        <taxon>Pseudonocardiales</taxon>
        <taxon>Pseudonocardiaceae</taxon>
        <taxon>Actinosynnema</taxon>
    </lineage>
</organism>
<feature type="compositionally biased region" description="Low complexity" evidence="1">
    <location>
        <begin position="182"/>
        <end position="218"/>
    </location>
</feature>